<name>A0A8S1RM80_9CILI</name>
<reference evidence="1" key="1">
    <citation type="submission" date="2021-01" db="EMBL/GenBank/DDBJ databases">
        <authorList>
            <consortium name="Genoscope - CEA"/>
            <person name="William W."/>
        </authorList>
    </citation>
    <scope>NUCLEOTIDE SEQUENCE</scope>
</reference>
<proteinExistence type="predicted"/>
<protein>
    <submittedName>
        <fullName evidence="1">Uncharacterized protein</fullName>
    </submittedName>
</protein>
<gene>
    <name evidence="1" type="ORF">PSON_ATCC_30995.1.T2410018</name>
</gene>
<dbReference type="Proteomes" id="UP000692954">
    <property type="component" value="Unassembled WGS sequence"/>
</dbReference>
<organism evidence="1 2">
    <name type="scientific">Paramecium sonneborni</name>
    <dbReference type="NCBI Taxonomy" id="65129"/>
    <lineage>
        <taxon>Eukaryota</taxon>
        <taxon>Sar</taxon>
        <taxon>Alveolata</taxon>
        <taxon>Ciliophora</taxon>
        <taxon>Intramacronucleata</taxon>
        <taxon>Oligohymenophorea</taxon>
        <taxon>Peniculida</taxon>
        <taxon>Parameciidae</taxon>
        <taxon>Paramecium</taxon>
    </lineage>
</organism>
<sequence>MKVIEMELYSSHNNIQNLLVTCEQAEQYQFNKKNRKQ</sequence>
<dbReference type="AlphaFoldDB" id="A0A8S1RM80"/>
<accession>A0A8S1RM80</accession>
<evidence type="ECO:0000313" key="2">
    <source>
        <dbReference type="Proteomes" id="UP000692954"/>
    </source>
</evidence>
<comment type="caution">
    <text evidence="1">The sequence shown here is derived from an EMBL/GenBank/DDBJ whole genome shotgun (WGS) entry which is preliminary data.</text>
</comment>
<dbReference type="EMBL" id="CAJJDN010000241">
    <property type="protein sequence ID" value="CAD8129741.1"/>
    <property type="molecule type" value="Genomic_DNA"/>
</dbReference>
<evidence type="ECO:0000313" key="1">
    <source>
        <dbReference type="EMBL" id="CAD8129741.1"/>
    </source>
</evidence>
<keyword evidence="2" id="KW-1185">Reference proteome</keyword>